<evidence type="ECO:0008006" key="2">
    <source>
        <dbReference type="Google" id="ProtNLM"/>
    </source>
</evidence>
<accession>A0A7V3YIB9</accession>
<dbReference type="InterPro" id="IPR043129">
    <property type="entry name" value="ATPase_NBD"/>
</dbReference>
<dbReference type="Pfam" id="PF11104">
    <property type="entry name" value="PilM_2"/>
    <property type="match status" value="1"/>
</dbReference>
<dbReference type="PANTHER" id="PTHR32432:SF3">
    <property type="entry name" value="ETHANOLAMINE UTILIZATION PROTEIN EUTJ"/>
    <property type="match status" value="1"/>
</dbReference>
<dbReference type="SUPFAM" id="SSF53067">
    <property type="entry name" value="Actin-like ATPase domain"/>
    <property type="match status" value="2"/>
</dbReference>
<dbReference type="PANTHER" id="PTHR32432">
    <property type="entry name" value="CELL DIVISION PROTEIN FTSA-RELATED"/>
    <property type="match status" value="1"/>
</dbReference>
<comment type="caution">
    <text evidence="1">The sequence shown here is derived from an EMBL/GenBank/DDBJ whole genome shotgun (WGS) entry which is preliminary data.</text>
</comment>
<reference evidence="1" key="1">
    <citation type="journal article" date="2020" name="mSystems">
        <title>Genome- and Community-Level Interaction Insights into Carbon Utilization and Element Cycling Functions of Hydrothermarchaeota in Hydrothermal Sediment.</title>
        <authorList>
            <person name="Zhou Z."/>
            <person name="Liu Y."/>
            <person name="Xu W."/>
            <person name="Pan J."/>
            <person name="Luo Z.H."/>
            <person name="Li M."/>
        </authorList>
    </citation>
    <scope>NUCLEOTIDE SEQUENCE [LARGE SCALE GENOMIC DNA]</scope>
    <source>
        <strain evidence="1">SpSt-747</strain>
    </source>
</reference>
<dbReference type="Gene3D" id="3.30.420.40">
    <property type="match status" value="2"/>
</dbReference>
<gene>
    <name evidence="1" type="ORF">ENV30_10165</name>
</gene>
<protein>
    <recommendedName>
        <fullName evidence="2">Type IV pilus assembly protein PilM</fullName>
    </recommendedName>
</protein>
<sequence length="317" mass="35636">MLGIDTGSYALKFCLSEAQGKDFALRRVGEFVLLSEKAPLTSEGIRLFFQRNRLPREVTLSFSHPRMVFQRVSFPEMPQEELENTLQWEARSLIPDEENFQVSWSIVGKNGGKMEVLFAAVPLQEVERYVDVFSRAGVRVEAVEPHVTSLVKGFLGLHPEFFEQAFTLVDIGFGKTTLICFANHHVLLSRSFSWGMKRLWDALSEEFHLSPVEAFEVLRRGEGTAGIPYQLEEAIPLVSPDLVSELKRSFAFFQAEFGARVLEQIFLLGGGALCRPLRSYVAQGLSLDFQTPRPLTLGKDSIASERFLAALGASLWK</sequence>
<dbReference type="CDD" id="cd24049">
    <property type="entry name" value="ASKHA_NBD_PilM"/>
    <property type="match status" value="1"/>
</dbReference>
<dbReference type="InterPro" id="IPR005883">
    <property type="entry name" value="PilM"/>
</dbReference>
<evidence type="ECO:0000313" key="1">
    <source>
        <dbReference type="EMBL" id="HGI31643.1"/>
    </source>
</evidence>
<dbReference type="EMBL" id="DTFV01000143">
    <property type="protein sequence ID" value="HGI31643.1"/>
    <property type="molecule type" value="Genomic_DNA"/>
</dbReference>
<name>A0A7V3YIB9_9BACT</name>
<dbReference type="Gene3D" id="3.30.1490.300">
    <property type="match status" value="1"/>
</dbReference>
<dbReference type="AlphaFoldDB" id="A0A7V3YIB9"/>
<organism evidence="1">
    <name type="scientific">Candidatus Caldatribacterium californiense</name>
    <dbReference type="NCBI Taxonomy" id="1454726"/>
    <lineage>
        <taxon>Bacteria</taxon>
        <taxon>Pseudomonadati</taxon>
        <taxon>Atribacterota</taxon>
        <taxon>Atribacteria</taxon>
        <taxon>Atribacterales</taxon>
        <taxon>Candidatus Caldatribacteriaceae</taxon>
        <taxon>Candidatus Caldatribacterium</taxon>
    </lineage>
</organism>
<dbReference type="InterPro" id="IPR050696">
    <property type="entry name" value="FtsA/MreB"/>
</dbReference>
<proteinExistence type="predicted"/>